<evidence type="ECO:0000313" key="1">
    <source>
        <dbReference type="EMBL" id="GAA0264732.1"/>
    </source>
</evidence>
<dbReference type="RefSeq" id="WP_343883955.1">
    <property type="nucleotide sequence ID" value="NZ_BAAAFO010000009.1"/>
</dbReference>
<keyword evidence="2" id="KW-1185">Reference proteome</keyword>
<dbReference type="Proteomes" id="UP001500657">
    <property type="component" value="Unassembled WGS sequence"/>
</dbReference>
<dbReference type="EMBL" id="BAAAFO010000009">
    <property type="protein sequence ID" value="GAA0264732.1"/>
    <property type="molecule type" value="Genomic_DNA"/>
</dbReference>
<accession>A0ABP3ELF4</accession>
<evidence type="ECO:0000313" key="2">
    <source>
        <dbReference type="Proteomes" id="UP001500657"/>
    </source>
</evidence>
<comment type="caution">
    <text evidence="1">The sequence shown here is derived from an EMBL/GenBank/DDBJ whole genome shotgun (WGS) entry which is preliminary data.</text>
</comment>
<name>A0ABP3ELF4_9GAMM</name>
<protein>
    <submittedName>
        <fullName evidence="1">Uncharacterized protein</fullName>
    </submittedName>
</protein>
<proteinExistence type="predicted"/>
<sequence>MNVPVNEGDWVMGGSKEAGLVAYGISEPDVIMCAIDGIHYAMDKAGGHRERFVIELVGEFEMALRERMGVELPPEE</sequence>
<reference evidence="2" key="1">
    <citation type="journal article" date="2019" name="Int. J. Syst. Evol. Microbiol.">
        <title>The Global Catalogue of Microorganisms (GCM) 10K type strain sequencing project: providing services to taxonomists for standard genome sequencing and annotation.</title>
        <authorList>
            <consortium name="The Broad Institute Genomics Platform"/>
            <consortium name="The Broad Institute Genome Sequencing Center for Infectious Disease"/>
            <person name="Wu L."/>
            <person name="Ma J."/>
        </authorList>
    </citation>
    <scope>NUCLEOTIDE SEQUENCE [LARGE SCALE GENOMIC DNA]</scope>
    <source>
        <strain evidence="2">JCM 16242</strain>
    </source>
</reference>
<gene>
    <name evidence="1" type="ORF">GCM10009126_33040</name>
</gene>
<organism evidence="1 2">
    <name type="scientific">Rhodanobacter caeni</name>
    <dbReference type="NCBI Taxonomy" id="657654"/>
    <lineage>
        <taxon>Bacteria</taxon>
        <taxon>Pseudomonadati</taxon>
        <taxon>Pseudomonadota</taxon>
        <taxon>Gammaproteobacteria</taxon>
        <taxon>Lysobacterales</taxon>
        <taxon>Rhodanobacteraceae</taxon>
        <taxon>Rhodanobacter</taxon>
    </lineage>
</organism>